<evidence type="ECO:0000259" key="1">
    <source>
        <dbReference type="Pfam" id="PF03795"/>
    </source>
</evidence>
<accession>A0A4V5N9U3</accession>
<dbReference type="PANTHER" id="PTHR33606">
    <property type="entry name" value="PROTEIN YCII"/>
    <property type="match status" value="1"/>
</dbReference>
<dbReference type="SUPFAM" id="SSF54909">
    <property type="entry name" value="Dimeric alpha+beta barrel"/>
    <property type="match status" value="1"/>
</dbReference>
<dbReference type="OrthoDB" id="5519740at2759"/>
<dbReference type="InterPro" id="IPR011008">
    <property type="entry name" value="Dimeric_a/b-barrel"/>
</dbReference>
<dbReference type="InterPro" id="IPR005545">
    <property type="entry name" value="YCII"/>
</dbReference>
<proteinExistence type="predicted"/>
<feature type="domain" description="YCII-related" evidence="1">
    <location>
        <begin position="7"/>
        <end position="91"/>
    </location>
</feature>
<dbReference type="EMBL" id="NAJP01000002">
    <property type="protein sequence ID" value="TKA48979.1"/>
    <property type="molecule type" value="Genomic_DNA"/>
</dbReference>
<gene>
    <name evidence="2" type="ORF">B0A54_01055</name>
</gene>
<evidence type="ECO:0000313" key="3">
    <source>
        <dbReference type="Proteomes" id="UP000310066"/>
    </source>
</evidence>
<dbReference type="Pfam" id="PF03795">
    <property type="entry name" value="YCII"/>
    <property type="match status" value="1"/>
</dbReference>
<dbReference type="Proteomes" id="UP000310066">
    <property type="component" value="Unassembled WGS sequence"/>
</dbReference>
<reference evidence="2 3" key="1">
    <citation type="submission" date="2017-03" db="EMBL/GenBank/DDBJ databases">
        <title>Genomes of endolithic fungi from Antarctica.</title>
        <authorList>
            <person name="Coleine C."/>
            <person name="Masonjones S."/>
            <person name="Stajich J.E."/>
        </authorList>
    </citation>
    <scope>NUCLEOTIDE SEQUENCE [LARGE SCALE GENOMIC DNA]</scope>
    <source>
        <strain evidence="2 3">CCFEE 5311</strain>
    </source>
</reference>
<dbReference type="InterPro" id="IPR051807">
    <property type="entry name" value="Sec-metab_biosynth-assoc"/>
</dbReference>
<organism evidence="2 3">
    <name type="scientific">Friedmanniomyces endolithicus</name>
    <dbReference type="NCBI Taxonomy" id="329885"/>
    <lineage>
        <taxon>Eukaryota</taxon>
        <taxon>Fungi</taxon>
        <taxon>Dikarya</taxon>
        <taxon>Ascomycota</taxon>
        <taxon>Pezizomycotina</taxon>
        <taxon>Dothideomycetes</taxon>
        <taxon>Dothideomycetidae</taxon>
        <taxon>Mycosphaerellales</taxon>
        <taxon>Teratosphaeriaceae</taxon>
        <taxon>Friedmanniomyces</taxon>
    </lineage>
</organism>
<dbReference type="STRING" id="329885.A0A4V5N9U3"/>
<protein>
    <recommendedName>
        <fullName evidence="1">YCII-related domain-containing protein</fullName>
    </recommendedName>
</protein>
<dbReference type="AlphaFoldDB" id="A0A4V5N9U3"/>
<comment type="caution">
    <text evidence="2">The sequence shown here is derived from an EMBL/GenBank/DDBJ whole genome shotgun (WGS) entry which is preliminary data.</text>
</comment>
<sequence>MASKQEWMVILPDRKDSLAARMKVRPDHLAALKPSVESGFFVFGGASLDEPVKEGEGPKINGSVMVAVAESKEEVLDKLKADVYYTSGVWDVEKCIAQ</sequence>
<evidence type="ECO:0000313" key="2">
    <source>
        <dbReference type="EMBL" id="TKA48979.1"/>
    </source>
</evidence>
<dbReference type="Gene3D" id="3.30.70.1060">
    <property type="entry name" value="Dimeric alpha+beta barrel"/>
    <property type="match status" value="1"/>
</dbReference>
<name>A0A4V5N9U3_9PEZI</name>
<dbReference type="PANTHER" id="PTHR33606:SF3">
    <property type="entry name" value="PROTEIN YCII"/>
    <property type="match status" value="1"/>
</dbReference>